<dbReference type="RefSeq" id="WP_139202659.1">
    <property type="nucleotide sequence ID" value="NZ_FODT01000008.1"/>
</dbReference>
<keyword evidence="2" id="KW-1185">Reference proteome</keyword>
<proteinExistence type="predicted"/>
<name>A0A1H8V808_9BRAD</name>
<sequence>MTDRSAVLGRWPDGTLRLRTSLIGFDAYTGPDEGMSFDSEWDDILKVHAIGIATLGDSTVGYRDDVYFPDLGYSPFVEIRKVSGNIVYDDYVSDTQYGIGASIFSNRFTAGLPLGGSVIYVVFKIPVPAP</sequence>
<evidence type="ECO:0000313" key="2">
    <source>
        <dbReference type="Proteomes" id="UP000199615"/>
    </source>
</evidence>
<dbReference type="OrthoDB" id="8265578at2"/>
<evidence type="ECO:0000313" key="1">
    <source>
        <dbReference type="EMBL" id="SEP11565.1"/>
    </source>
</evidence>
<dbReference type="EMBL" id="FODT01000008">
    <property type="protein sequence ID" value="SEP11565.1"/>
    <property type="molecule type" value="Genomic_DNA"/>
</dbReference>
<reference evidence="2" key="1">
    <citation type="submission" date="2016-10" db="EMBL/GenBank/DDBJ databases">
        <authorList>
            <person name="Varghese N."/>
            <person name="Submissions S."/>
        </authorList>
    </citation>
    <scope>NUCLEOTIDE SEQUENCE [LARGE SCALE GENOMIC DNA]</scope>
    <source>
        <strain evidence="2">DSM 123</strain>
    </source>
</reference>
<accession>A0A1H8V808</accession>
<dbReference type="Proteomes" id="UP000199615">
    <property type="component" value="Unassembled WGS sequence"/>
</dbReference>
<protein>
    <submittedName>
        <fullName evidence="1">Uncharacterized protein</fullName>
    </submittedName>
</protein>
<dbReference type="AlphaFoldDB" id="A0A1H8V808"/>
<organism evidence="1 2">
    <name type="scientific">Rhodopseudomonas pseudopalustris</name>
    <dbReference type="NCBI Taxonomy" id="1513892"/>
    <lineage>
        <taxon>Bacteria</taxon>
        <taxon>Pseudomonadati</taxon>
        <taxon>Pseudomonadota</taxon>
        <taxon>Alphaproteobacteria</taxon>
        <taxon>Hyphomicrobiales</taxon>
        <taxon>Nitrobacteraceae</taxon>
        <taxon>Rhodopseudomonas</taxon>
    </lineage>
</organism>
<gene>
    <name evidence="1" type="ORF">SAMN05444123_108113</name>
</gene>